<dbReference type="CDD" id="cd00093">
    <property type="entry name" value="HTH_XRE"/>
    <property type="match status" value="1"/>
</dbReference>
<dbReference type="SMART" id="SM00530">
    <property type="entry name" value="HTH_XRE"/>
    <property type="match status" value="1"/>
</dbReference>
<dbReference type="InterPro" id="IPR015927">
    <property type="entry name" value="Peptidase_S24_S26A/B/C"/>
</dbReference>
<dbReference type="EMBL" id="CP049263">
    <property type="protein sequence ID" value="QPH97247.1"/>
    <property type="molecule type" value="Genomic_DNA"/>
</dbReference>
<dbReference type="InterPro" id="IPR001387">
    <property type="entry name" value="Cro/C1-type_HTH"/>
</dbReference>
<dbReference type="Pfam" id="PF01381">
    <property type="entry name" value="HTH_3"/>
    <property type="match status" value="1"/>
</dbReference>
<dbReference type="GO" id="GO:0003677">
    <property type="term" value="F:DNA binding"/>
    <property type="evidence" value="ECO:0007669"/>
    <property type="project" value="InterPro"/>
</dbReference>
<gene>
    <name evidence="2" type="ORF">CVS89_02985</name>
</gene>
<dbReference type="SUPFAM" id="SSF51306">
    <property type="entry name" value="LexA/Signal peptidase"/>
    <property type="match status" value="1"/>
</dbReference>
<dbReference type="SUPFAM" id="SSF47413">
    <property type="entry name" value="lambda repressor-like DNA-binding domains"/>
    <property type="match status" value="1"/>
</dbReference>
<dbReference type="RefSeq" id="WP_103567047.1">
    <property type="nucleotide sequence ID" value="NZ_CABMKX010000034.1"/>
</dbReference>
<dbReference type="InterPro" id="IPR036286">
    <property type="entry name" value="LexA/Signal_pep-like_sf"/>
</dbReference>
<proteinExistence type="predicted"/>
<dbReference type="Pfam" id="PF00717">
    <property type="entry name" value="Peptidase_S24"/>
    <property type="match status" value="1"/>
</dbReference>
<dbReference type="InterPro" id="IPR010982">
    <property type="entry name" value="Lambda_DNA-bd_dom_sf"/>
</dbReference>
<evidence type="ECO:0000259" key="1">
    <source>
        <dbReference type="PROSITE" id="PS50943"/>
    </source>
</evidence>
<protein>
    <submittedName>
        <fullName evidence="2">Helix-turn-helix domain-containing protein</fullName>
    </submittedName>
</protein>
<feature type="domain" description="HTH cro/C1-type" evidence="1">
    <location>
        <begin position="10"/>
        <end position="64"/>
    </location>
</feature>
<sequence length="232" mass="26674">MKTNGCGDKLRRLRNAYGLTQSEFGDKIGISRVRVNSYENNINPLPIQVKYKIAEATGFGIDYFDTDIDIATAISKYNIETDNGKLQIRANSESICTIYDDLYDFANQKESIDPYLQSIKILSKLFNLSKPYDYNFITVTNNKAAPFATDGDILIIVRDNIPRDNALLVLRVNNEVLIKYCRINPFNQNLKFFSSKDDFSNIELSQNELNKIEILGYVINIFKNYQPKYIEE</sequence>
<accession>A0A7S9RST0</accession>
<reference evidence="2 3" key="1">
    <citation type="journal article" date="2018" name="Emerg. Microbes Infect.">
        <title>Genomic analysis of oral Campylobacter concisus strains identified a potential bacterial molecular marker associated with active Crohn's disease.</title>
        <authorList>
            <person name="Liu F."/>
            <person name="Ma R."/>
            <person name="Tay C.Y.A."/>
            <person name="Octavia S."/>
            <person name="Lan R."/>
            <person name="Chung H.K.L."/>
            <person name="Riordan S.M."/>
            <person name="Grimm M.C."/>
            <person name="Leong R.W."/>
            <person name="Tanaka M.M."/>
            <person name="Connor S."/>
            <person name="Zhang L."/>
        </authorList>
    </citation>
    <scope>NUCLEOTIDE SEQUENCE [LARGE SCALE GENOMIC DNA]</scope>
    <source>
        <strain evidence="2 3">H16O-S1</strain>
    </source>
</reference>
<dbReference type="Proteomes" id="UP000594571">
    <property type="component" value="Chromosome"/>
</dbReference>
<evidence type="ECO:0000313" key="3">
    <source>
        <dbReference type="Proteomes" id="UP000594571"/>
    </source>
</evidence>
<reference evidence="2 3" key="2">
    <citation type="journal article" date="2020" name="Microb. Genom.">
        <title>Analysis of complete Campylobacter concisus genomes identifies genomospecies features, secretion systems and novel plasmids and their association with severe ulcerative colitis.</title>
        <authorList>
            <person name="Liu F."/>
            <person name="Chen S."/>
            <person name="Luu L.D.W."/>
            <person name="Lee S.A."/>
            <person name="Tay A.C.Y."/>
            <person name="Wu R."/>
            <person name="Riordan S.M."/>
            <person name="Lan R."/>
            <person name="Liu L."/>
            <person name="Zhang L."/>
        </authorList>
    </citation>
    <scope>NUCLEOTIDE SEQUENCE [LARGE SCALE GENOMIC DNA]</scope>
    <source>
        <strain evidence="2 3">H16O-S1</strain>
    </source>
</reference>
<evidence type="ECO:0000313" key="2">
    <source>
        <dbReference type="EMBL" id="QPH97247.1"/>
    </source>
</evidence>
<organism evidence="2 3">
    <name type="scientific">Campylobacter concisus</name>
    <dbReference type="NCBI Taxonomy" id="199"/>
    <lineage>
        <taxon>Bacteria</taxon>
        <taxon>Pseudomonadati</taxon>
        <taxon>Campylobacterota</taxon>
        <taxon>Epsilonproteobacteria</taxon>
        <taxon>Campylobacterales</taxon>
        <taxon>Campylobacteraceae</taxon>
        <taxon>Campylobacter</taxon>
    </lineage>
</organism>
<dbReference type="Gene3D" id="1.10.260.40">
    <property type="entry name" value="lambda repressor-like DNA-binding domains"/>
    <property type="match status" value="1"/>
</dbReference>
<name>A0A7S9RST0_9BACT</name>
<dbReference type="AlphaFoldDB" id="A0A7S9RST0"/>
<dbReference type="Gene3D" id="2.10.109.10">
    <property type="entry name" value="Umud Fragment, subunit A"/>
    <property type="match status" value="1"/>
</dbReference>
<dbReference type="PROSITE" id="PS50943">
    <property type="entry name" value="HTH_CROC1"/>
    <property type="match status" value="1"/>
</dbReference>